<dbReference type="EMBL" id="JAAXEP010000001">
    <property type="protein sequence ID" value="MBY5626738.1"/>
    <property type="molecule type" value="Genomic_DNA"/>
</dbReference>
<dbReference type="AlphaFoldDB" id="A0AAJ1EAC0"/>
<name>A0AAJ1EAC0_RHILE</name>
<gene>
    <name evidence="1" type="ORF">HFO42_01100</name>
</gene>
<organism evidence="1 2">
    <name type="scientific">Rhizobium leguminosarum</name>
    <dbReference type="NCBI Taxonomy" id="384"/>
    <lineage>
        <taxon>Bacteria</taxon>
        <taxon>Pseudomonadati</taxon>
        <taxon>Pseudomonadota</taxon>
        <taxon>Alphaproteobacteria</taxon>
        <taxon>Hyphomicrobiales</taxon>
        <taxon>Rhizobiaceae</taxon>
        <taxon>Rhizobium/Agrobacterium group</taxon>
        <taxon>Rhizobium</taxon>
    </lineage>
</organism>
<dbReference type="Proteomes" id="UP000825699">
    <property type="component" value="Unassembled WGS sequence"/>
</dbReference>
<evidence type="ECO:0000313" key="1">
    <source>
        <dbReference type="EMBL" id="MBY5626738.1"/>
    </source>
</evidence>
<comment type="caution">
    <text evidence="1">The sequence shown here is derived from an EMBL/GenBank/DDBJ whole genome shotgun (WGS) entry which is preliminary data.</text>
</comment>
<sequence>MTSDPRRSVVNQDALPGNFPTHRHSGAFWEALGRTVGTFGFLEETIAKAIFAFTGTREIPEHKIEAEFEKWLSTLQKALSDPLGGLIDAYGKAVRQHPDATLTNLQDLLDDLRKAAELRNVLCHGSWRVPDDAGRSIPHYVDRKNRVFETPIDVAYLDQVRRHVVELACAVINSVSHMGWQFPGSQSPGRQIL</sequence>
<evidence type="ECO:0000313" key="2">
    <source>
        <dbReference type="Proteomes" id="UP000825699"/>
    </source>
</evidence>
<accession>A0AAJ1EAC0</accession>
<dbReference type="RefSeq" id="WP_222032380.1">
    <property type="nucleotide sequence ID" value="NZ_JAAXEB010000002.1"/>
</dbReference>
<proteinExistence type="predicted"/>
<reference evidence="1" key="1">
    <citation type="submission" date="2020-04" db="EMBL/GenBank/DDBJ databases">
        <title>Global-level population genomics supports evidence of horizontal gene transfer on evolution of Rhizobia in Lentils.</title>
        <authorList>
            <person name="Gai Y."/>
            <person name="Cook D."/>
            <person name="Riely B."/>
        </authorList>
    </citation>
    <scope>NUCLEOTIDE SEQUENCE</scope>
    <source>
        <strain evidence="1">Derici101B</strain>
    </source>
</reference>
<protein>
    <submittedName>
        <fullName evidence="1">Uncharacterized protein</fullName>
    </submittedName>
</protein>